<keyword evidence="3" id="KW-1185">Reference proteome</keyword>
<feature type="region of interest" description="Disordered" evidence="1">
    <location>
        <begin position="42"/>
        <end position="67"/>
    </location>
</feature>
<feature type="non-terminal residue" evidence="2">
    <location>
        <position position="1"/>
    </location>
</feature>
<name>A0A811U8W3_CERCA</name>
<gene>
    <name evidence="2" type="ORF">CCAP1982_LOCUS4008</name>
</gene>
<feature type="compositionally biased region" description="Basic and acidic residues" evidence="1">
    <location>
        <begin position="55"/>
        <end position="66"/>
    </location>
</feature>
<dbReference type="AlphaFoldDB" id="A0A811U8W3"/>
<comment type="caution">
    <text evidence="2">The sequence shown here is derived from an EMBL/GenBank/DDBJ whole genome shotgun (WGS) entry which is preliminary data.</text>
</comment>
<reference evidence="2" key="1">
    <citation type="submission" date="2020-11" db="EMBL/GenBank/DDBJ databases">
        <authorList>
            <person name="Whitehead M."/>
        </authorList>
    </citation>
    <scope>NUCLEOTIDE SEQUENCE</scope>
    <source>
        <strain evidence="2">EGII</strain>
    </source>
</reference>
<organism evidence="2 3">
    <name type="scientific">Ceratitis capitata</name>
    <name type="common">Mediterranean fruit fly</name>
    <name type="synonym">Tephritis capitata</name>
    <dbReference type="NCBI Taxonomy" id="7213"/>
    <lineage>
        <taxon>Eukaryota</taxon>
        <taxon>Metazoa</taxon>
        <taxon>Ecdysozoa</taxon>
        <taxon>Arthropoda</taxon>
        <taxon>Hexapoda</taxon>
        <taxon>Insecta</taxon>
        <taxon>Pterygota</taxon>
        <taxon>Neoptera</taxon>
        <taxon>Endopterygota</taxon>
        <taxon>Diptera</taxon>
        <taxon>Brachycera</taxon>
        <taxon>Muscomorpha</taxon>
        <taxon>Tephritoidea</taxon>
        <taxon>Tephritidae</taxon>
        <taxon>Ceratitis</taxon>
        <taxon>Ceratitis</taxon>
    </lineage>
</organism>
<proteinExistence type="predicted"/>
<dbReference type="Proteomes" id="UP000606786">
    <property type="component" value="Unassembled WGS sequence"/>
</dbReference>
<sequence length="78" mass="8599">LTQSTTTTTTTLVLLWQKSEDFPTIKSISLAIMKMHSAAAKHTESLHAPNQRCRSVNDNHPARSKDFTSGACTIDEIL</sequence>
<accession>A0A811U8W3</accession>
<evidence type="ECO:0000256" key="1">
    <source>
        <dbReference type="SAM" id="MobiDB-lite"/>
    </source>
</evidence>
<protein>
    <submittedName>
        <fullName evidence="2">(Mediterranean fruit fly) hypothetical protein</fullName>
    </submittedName>
</protein>
<evidence type="ECO:0000313" key="2">
    <source>
        <dbReference type="EMBL" id="CAD6995289.1"/>
    </source>
</evidence>
<dbReference type="EMBL" id="CAJHJT010000001">
    <property type="protein sequence ID" value="CAD6995289.1"/>
    <property type="molecule type" value="Genomic_DNA"/>
</dbReference>
<evidence type="ECO:0000313" key="3">
    <source>
        <dbReference type="Proteomes" id="UP000606786"/>
    </source>
</evidence>